<dbReference type="AlphaFoldDB" id="A0A2N1JDK4"/>
<dbReference type="EMBL" id="KZ454989">
    <property type="protein sequence ID" value="PKI84623.1"/>
    <property type="molecule type" value="Genomic_DNA"/>
</dbReference>
<feature type="compositionally biased region" description="Basic residues" evidence="1">
    <location>
        <begin position="143"/>
        <end position="154"/>
    </location>
</feature>
<evidence type="ECO:0000313" key="3">
    <source>
        <dbReference type="Proteomes" id="UP000232875"/>
    </source>
</evidence>
<reference evidence="2 3" key="1">
    <citation type="submission" date="2017-10" db="EMBL/GenBank/DDBJ databases">
        <title>A novel species of cold-tolerant Malassezia isolated from bats.</title>
        <authorList>
            <person name="Lorch J.M."/>
            <person name="Palmer J.M."/>
            <person name="Vanderwolf K.J."/>
            <person name="Schmidt K.Z."/>
            <person name="Verant M.L."/>
            <person name="Weller T.J."/>
            <person name="Blehert D.S."/>
        </authorList>
    </citation>
    <scope>NUCLEOTIDE SEQUENCE [LARGE SCALE GENOMIC DNA]</scope>
    <source>
        <strain evidence="2 3">NWHC:44797-103</strain>
    </source>
</reference>
<protein>
    <submittedName>
        <fullName evidence="2">Uncharacterized protein</fullName>
    </submittedName>
</protein>
<feature type="compositionally biased region" description="Acidic residues" evidence="1">
    <location>
        <begin position="29"/>
        <end position="69"/>
    </location>
</feature>
<evidence type="ECO:0000256" key="1">
    <source>
        <dbReference type="SAM" id="MobiDB-lite"/>
    </source>
</evidence>
<accession>A0A2N1JDK4</accession>
<keyword evidence="3" id="KW-1185">Reference proteome</keyword>
<sequence length="164" mass="18582">MFKRLSKAQGVKEDLSSDEEYGTVSVDNILDEDSGSDSESDVESGTDDGEDEEDEDEDEENEDEDEEDTGAPFTNHLRRYTRFVKFVDMECEKEGDRVLHIDPRTLVALLEDIRAANAQTPKTDAPAPKRKHSDKGEHTSRAERKKAKRARRREQRAALQPANS</sequence>
<organism evidence="2 3">
    <name type="scientific">Malassezia vespertilionis</name>
    <dbReference type="NCBI Taxonomy" id="2020962"/>
    <lineage>
        <taxon>Eukaryota</taxon>
        <taxon>Fungi</taxon>
        <taxon>Dikarya</taxon>
        <taxon>Basidiomycota</taxon>
        <taxon>Ustilaginomycotina</taxon>
        <taxon>Malasseziomycetes</taxon>
        <taxon>Malasseziales</taxon>
        <taxon>Malasseziaceae</taxon>
        <taxon>Malassezia</taxon>
    </lineage>
</organism>
<dbReference type="OrthoDB" id="2538461at2759"/>
<evidence type="ECO:0000313" key="2">
    <source>
        <dbReference type="EMBL" id="PKI84623.1"/>
    </source>
</evidence>
<dbReference type="Proteomes" id="UP000232875">
    <property type="component" value="Unassembled WGS sequence"/>
</dbReference>
<feature type="region of interest" description="Disordered" evidence="1">
    <location>
        <begin position="1"/>
        <end position="75"/>
    </location>
</feature>
<proteinExistence type="predicted"/>
<dbReference type="STRING" id="2020962.A0A2N1JDK4"/>
<feature type="region of interest" description="Disordered" evidence="1">
    <location>
        <begin position="117"/>
        <end position="164"/>
    </location>
</feature>
<name>A0A2N1JDK4_9BASI</name>
<gene>
    <name evidence="2" type="ORF">MVES_001561</name>
</gene>